<gene>
    <name evidence="1" type="ORF">A2938_02150</name>
</gene>
<comment type="caution">
    <text evidence="1">The sequence shown here is derived from an EMBL/GenBank/DDBJ whole genome shotgun (WGS) entry which is preliminary data.</text>
</comment>
<evidence type="ECO:0000313" key="2">
    <source>
        <dbReference type="Proteomes" id="UP000177797"/>
    </source>
</evidence>
<accession>A0A1G2NE22</accession>
<protein>
    <submittedName>
        <fullName evidence="1">Uncharacterized protein</fullName>
    </submittedName>
</protein>
<organism evidence="1 2">
    <name type="scientific">Candidatus Taylorbacteria bacterium RIFCSPLOWO2_01_FULL_48_100</name>
    <dbReference type="NCBI Taxonomy" id="1802322"/>
    <lineage>
        <taxon>Bacteria</taxon>
        <taxon>Candidatus Tayloriibacteriota</taxon>
    </lineage>
</organism>
<sequence>MTETEFEAKTSDVELSEVEIYILRKDIGLPVGECPSRLAICGTDEMSHARLRSIQMRAWAKFGSKENEAKEKSRKKELNENPSVLKAVELVQEVGLNHSVVMGGSLILEGGISDPMKAIRVPAFRTAISDEHGFTSRPLAQANMLPARRALVAHVINKLKELGATLKKSHICHSDTVDEVYEFIFDGREVGLILMPH</sequence>
<name>A0A1G2NE22_9BACT</name>
<dbReference type="EMBL" id="MHSA01000013">
    <property type="protein sequence ID" value="OHA34314.1"/>
    <property type="molecule type" value="Genomic_DNA"/>
</dbReference>
<dbReference type="Proteomes" id="UP000177797">
    <property type="component" value="Unassembled WGS sequence"/>
</dbReference>
<reference evidence="1 2" key="1">
    <citation type="journal article" date="2016" name="Nat. Commun.">
        <title>Thousands of microbial genomes shed light on interconnected biogeochemical processes in an aquifer system.</title>
        <authorList>
            <person name="Anantharaman K."/>
            <person name="Brown C.T."/>
            <person name="Hug L.A."/>
            <person name="Sharon I."/>
            <person name="Castelle C.J."/>
            <person name="Probst A.J."/>
            <person name="Thomas B.C."/>
            <person name="Singh A."/>
            <person name="Wilkins M.J."/>
            <person name="Karaoz U."/>
            <person name="Brodie E.L."/>
            <person name="Williams K.H."/>
            <person name="Hubbard S.S."/>
            <person name="Banfield J.F."/>
        </authorList>
    </citation>
    <scope>NUCLEOTIDE SEQUENCE [LARGE SCALE GENOMIC DNA]</scope>
</reference>
<proteinExistence type="predicted"/>
<dbReference type="AlphaFoldDB" id="A0A1G2NE22"/>
<evidence type="ECO:0000313" key="1">
    <source>
        <dbReference type="EMBL" id="OHA34314.1"/>
    </source>
</evidence>